<feature type="transmembrane region" description="Helical" evidence="2">
    <location>
        <begin position="43"/>
        <end position="66"/>
    </location>
</feature>
<feature type="transmembrane region" description="Helical" evidence="2">
    <location>
        <begin position="78"/>
        <end position="97"/>
    </location>
</feature>
<dbReference type="AlphaFoldDB" id="A0A401W924"/>
<gene>
    <name evidence="3" type="ORF">GKJPGBOP_05567</name>
</gene>
<feature type="transmembrane region" description="Helical" evidence="2">
    <location>
        <begin position="135"/>
        <end position="161"/>
    </location>
</feature>
<dbReference type="RefSeq" id="WP_246177564.1">
    <property type="nucleotide sequence ID" value="NZ_BHZD01000001.1"/>
</dbReference>
<name>A0A401W924_STREY</name>
<keyword evidence="2" id="KW-0812">Transmembrane</keyword>
<dbReference type="EMBL" id="BHZD01000001">
    <property type="protein sequence ID" value="GCD45826.1"/>
    <property type="molecule type" value="Genomic_DNA"/>
</dbReference>
<reference evidence="3 4" key="1">
    <citation type="submission" date="2018-11" db="EMBL/GenBank/DDBJ databases">
        <title>Whole genome sequence of Streptomyces paromomycinus NBRC 15454(T).</title>
        <authorList>
            <person name="Komaki H."/>
            <person name="Tamura T."/>
        </authorList>
    </citation>
    <scope>NUCLEOTIDE SEQUENCE [LARGE SCALE GENOMIC DNA]</scope>
    <source>
        <strain evidence="3 4">NBRC 15454</strain>
    </source>
</reference>
<feature type="region of interest" description="Disordered" evidence="1">
    <location>
        <begin position="360"/>
        <end position="406"/>
    </location>
</feature>
<feature type="transmembrane region" description="Helical" evidence="2">
    <location>
        <begin position="109"/>
        <end position="128"/>
    </location>
</feature>
<comment type="caution">
    <text evidence="3">The sequence shown here is derived from an EMBL/GenBank/DDBJ whole genome shotgun (WGS) entry which is preliminary data.</text>
</comment>
<evidence type="ECO:0000256" key="2">
    <source>
        <dbReference type="SAM" id="Phobius"/>
    </source>
</evidence>
<keyword evidence="4" id="KW-1185">Reference proteome</keyword>
<protein>
    <submittedName>
        <fullName evidence="3">Uncharacterized protein</fullName>
    </submittedName>
</protein>
<proteinExistence type="predicted"/>
<keyword evidence="2" id="KW-0472">Membrane</keyword>
<organism evidence="3 4">
    <name type="scientific">Streptomyces paromomycinus</name>
    <name type="common">Streptomyces rimosus subsp. paromomycinus</name>
    <dbReference type="NCBI Taxonomy" id="92743"/>
    <lineage>
        <taxon>Bacteria</taxon>
        <taxon>Bacillati</taxon>
        <taxon>Actinomycetota</taxon>
        <taxon>Actinomycetes</taxon>
        <taxon>Kitasatosporales</taxon>
        <taxon>Streptomycetaceae</taxon>
        <taxon>Streptomyces</taxon>
    </lineage>
</organism>
<dbReference type="Proteomes" id="UP000286746">
    <property type="component" value="Unassembled WGS sequence"/>
</dbReference>
<accession>A0A401W924</accession>
<sequence length="406" mass="43966">MESTGGTSLSKEHGQHQVARQVPERYAPGEGCLTRVVRLPVRIVVLVLVVPVRMVWDALAVCGRALRRGVLRPVGRGLSWLGHVLVVAPLAWAYRWVLTPVGHGVAWTVRAFGTALLWLAKALFYWPWAALWRYVLVPVGVAVGVAVAWLVHHLVVVPALWVYRWVLTPVGHAFRWLGGGFGRLVRGLGAGLAWLGRHLVVLPVQWCYRYVLTPVGHGAAWAARGIAAAVAALVRWTVVVPAVAVWQYVLAPVGRAVGAAVTVVVRETGAAFGHCWRVAGYVSRAVGRALGTLLRWIFVEPFRLLYRTVLTPVGHAVRDGLWRPVRRAAGAAGRSVRQALAAARQSVRQTRADLRRALFGAPGRPERAAVPQPRREPAVPRARTLGKTSGRDVSSPGRGPGPGDAG</sequence>
<evidence type="ECO:0000313" key="3">
    <source>
        <dbReference type="EMBL" id="GCD45826.1"/>
    </source>
</evidence>
<evidence type="ECO:0000313" key="4">
    <source>
        <dbReference type="Proteomes" id="UP000286746"/>
    </source>
</evidence>
<feature type="region of interest" description="Disordered" evidence="1">
    <location>
        <begin position="1"/>
        <end position="20"/>
    </location>
</feature>
<evidence type="ECO:0000256" key="1">
    <source>
        <dbReference type="SAM" id="MobiDB-lite"/>
    </source>
</evidence>
<keyword evidence="2" id="KW-1133">Transmembrane helix</keyword>